<proteinExistence type="inferred from homology"/>
<evidence type="ECO:0000259" key="3">
    <source>
        <dbReference type="PROSITE" id="PS51228"/>
    </source>
</evidence>
<dbReference type="GO" id="GO:0006631">
    <property type="term" value="P:fatty acid metabolic process"/>
    <property type="evidence" value="ECO:0007669"/>
    <property type="project" value="TreeGrafter"/>
</dbReference>
<evidence type="ECO:0000256" key="2">
    <source>
        <dbReference type="ARBA" id="ARBA00023121"/>
    </source>
</evidence>
<evidence type="ECO:0000313" key="5">
    <source>
        <dbReference type="Proteomes" id="UP001276659"/>
    </source>
</evidence>
<dbReference type="InterPro" id="IPR035984">
    <property type="entry name" value="Acyl-CoA-binding_sf"/>
</dbReference>
<dbReference type="PANTHER" id="PTHR23310:SF62">
    <property type="entry name" value="ACYL-COA BINDING PROTEIN 1, ISOFORM A"/>
    <property type="match status" value="1"/>
</dbReference>
<dbReference type="Gene3D" id="1.20.80.10">
    <property type="match status" value="1"/>
</dbReference>
<protein>
    <recommendedName>
        <fullName evidence="3">ACB domain-containing protein</fullName>
    </recommendedName>
</protein>
<evidence type="ECO:0000256" key="1">
    <source>
        <dbReference type="ARBA" id="ARBA00005567"/>
    </source>
</evidence>
<feature type="domain" description="ACB" evidence="3">
    <location>
        <begin position="4"/>
        <end position="92"/>
    </location>
</feature>
<dbReference type="Proteomes" id="UP001276659">
    <property type="component" value="Unassembled WGS sequence"/>
</dbReference>
<sequence length="94" mass="10619">MVAQSAPFQKAITDSKKLQAKPTDEELLQLYALFKTGTGEDFSKANKPGSFDFKGKYKYNAWKKVVDDKTTPETAQKEYVDLIEKLKGDYGFQA</sequence>
<accession>A0AAE0DLE5</accession>
<dbReference type="SUPFAM" id="SSF47027">
    <property type="entry name" value="Acyl-CoA binding protein"/>
    <property type="match status" value="1"/>
</dbReference>
<comment type="similarity">
    <text evidence="1">Belongs to the ACBP family.</text>
</comment>
<dbReference type="AlphaFoldDB" id="A0AAE0DLE5"/>
<reference evidence="4" key="1">
    <citation type="submission" date="2022-11" db="EMBL/GenBank/DDBJ databases">
        <title>Chromosomal genome sequence assembly and mating type (MAT) locus characterization of the leprose asexual lichenized fungus Lepraria neglecta (Nyl.) Erichsen.</title>
        <authorList>
            <person name="Allen J.L."/>
            <person name="Pfeffer B."/>
        </authorList>
    </citation>
    <scope>NUCLEOTIDE SEQUENCE</scope>
    <source>
        <strain evidence="4">Allen 5258</strain>
    </source>
</reference>
<evidence type="ECO:0000313" key="4">
    <source>
        <dbReference type="EMBL" id="KAK3171298.1"/>
    </source>
</evidence>
<organism evidence="4 5">
    <name type="scientific">Lepraria neglecta</name>
    <dbReference type="NCBI Taxonomy" id="209136"/>
    <lineage>
        <taxon>Eukaryota</taxon>
        <taxon>Fungi</taxon>
        <taxon>Dikarya</taxon>
        <taxon>Ascomycota</taxon>
        <taxon>Pezizomycotina</taxon>
        <taxon>Lecanoromycetes</taxon>
        <taxon>OSLEUM clade</taxon>
        <taxon>Lecanoromycetidae</taxon>
        <taxon>Lecanorales</taxon>
        <taxon>Lecanorineae</taxon>
        <taxon>Stereocaulaceae</taxon>
        <taxon>Lepraria</taxon>
    </lineage>
</organism>
<keyword evidence="5" id="KW-1185">Reference proteome</keyword>
<name>A0AAE0DLE5_9LECA</name>
<dbReference type="GO" id="GO:0000062">
    <property type="term" value="F:fatty-acyl-CoA binding"/>
    <property type="evidence" value="ECO:0007669"/>
    <property type="project" value="InterPro"/>
</dbReference>
<keyword evidence="2" id="KW-0446">Lipid-binding</keyword>
<dbReference type="EMBL" id="JASNWA010000008">
    <property type="protein sequence ID" value="KAK3171298.1"/>
    <property type="molecule type" value="Genomic_DNA"/>
</dbReference>
<comment type="caution">
    <text evidence="4">The sequence shown here is derived from an EMBL/GenBank/DDBJ whole genome shotgun (WGS) entry which is preliminary data.</text>
</comment>
<dbReference type="PRINTS" id="PR00689">
    <property type="entry name" value="ACOABINDINGP"/>
</dbReference>
<dbReference type="Pfam" id="PF00887">
    <property type="entry name" value="ACBP"/>
    <property type="match status" value="1"/>
</dbReference>
<dbReference type="PROSITE" id="PS51228">
    <property type="entry name" value="ACB_2"/>
    <property type="match status" value="1"/>
</dbReference>
<dbReference type="InterPro" id="IPR014352">
    <property type="entry name" value="FERM/acyl-CoA-bd_prot_sf"/>
</dbReference>
<gene>
    <name evidence="4" type="ORF">OEA41_003382</name>
</gene>
<dbReference type="PANTHER" id="PTHR23310">
    <property type="entry name" value="ACYL-COA-BINDING PROTEIN, ACBP"/>
    <property type="match status" value="1"/>
</dbReference>
<dbReference type="InterPro" id="IPR000582">
    <property type="entry name" value="Acyl-CoA-binding_protein"/>
</dbReference>